<evidence type="ECO:0000313" key="3">
    <source>
        <dbReference type="Proteomes" id="UP000298663"/>
    </source>
</evidence>
<keyword evidence="3" id="KW-1185">Reference proteome</keyword>
<sequence>MILTRILLIPLLLGYGVSDDTADGDASIDKIAIAPISCSLIRCAEGFTCQNGQCIRTTSCPLCKCAACIAIQCSPCVCPPCGEPIISAAQ</sequence>
<name>A0A4U5P270_STECR</name>
<dbReference type="Proteomes" id="UP000298663">
    <property type="component" value="Unassembled WGS sequence"/>
</dbReference>
<feature type="chain" id="PRO_5021006494" description="Antistasin-like domain-containing protein" evidence="1">
    <location>
        <begin position="19"/>
        <end position="90"/>
    </location>
</feature>
<evidence type="ECO:0000256" key="1">
    <source>
        <dbReference type="SAM" id="SignalP"/>
    </source>
</evidence>
<reference evidence="2 3" key="2">
    <citation type="journal article" date="2019" name="G3 (Bethesda)">
        <title>Hybrid Assembly of the Genome of the Entomopathogenic Nematode Steinernema carpocapsae Identifies the X-Chromosome.</title>
        <authorList>
            <person name="Serra L."/>
            <person name="Macchietto M."/>
            <person name="Macias-Munoz A."/>
            <person name="McGill C.J."/>
            <person name="Rodriguez I.M."/>
            <person name="Rodriguez B."/>
            <person name="Murad R."/>
            <person name="Mortazavi A."/>
        </authorList>
    </citation>
    <scope>NUCLEOTIDE SEQUENCE [LARGE SCALE GENOMIC DNA]</scope>
    <source>
        <strain evidence="2 3">ALL</strain>
    </source>
</reference>
<proteinExistence type="predicted"/>
<dbReference type="EMBL" id="AZBU02000003">
    <property type="protein sequence ID" value="TKR89684.1"/>
    <property type="molecule type" value="Genomic_DNA"/>
</dbReference>
<gene>
    <name evidence="2" type="ORF">L596_013749</name>
</gene>
<evidence type="ECO:0000313" key="2">
    <source>
        <dbReference type="EMBL" id="TKR89684.1"/>
    </source>
</evidence>
<dbReference type="AlphaFoldDB" id="A0A4U5P270"/>
<reference evidence="2 3" key="1">
    <citation type="journal article" date="2015" name="Genome Biol.">
        <title>Comparative genomics of Steinernema reveals deeply conserved gene regulatory networks.</title>
        <authorList>
            <person name="Dillman A.R."/>
            <person name="Macchietto M."/>
            <person name="Porter C.F."/>
            <person name="Rogers A."/>
            <person name="Williams B."/>
            <person name="Antoshechkin I."/>
            <person name="Lee M.M."/>
            <person name="Goodwin Z."/>
            <person name="Lu X."/>
            <person name="Lewis E.E."/>
            <person name="Goodrich-Blair H."/>
            <person name="Stock S.P."/>
            <person name="Adams B.J."/>
            <person name="Sternberg P.W."/>
            <person name="Mortazavi A."/>
        </authorList>
    </citation>
    <scope>NUCLEOTIDE SEQUENCE [LARGE SCALE GENOMIC DNA]</scope>
    <source>
        <strain evidence="2 3">ALL</strain>
    </source>
</reference>
<comment type="caution">
    <text evidence="2">The sequence shown here is derived from an EMBL/GenBank/DDBJ whole genome shotgun (WGS) entry which is preliminary data.</text>
</comment>
<organism evidence="2 3">
    <name type="scientific">Steinernema carpocapsae</name>
    <name type="common">Entomopathogenic nematode</name>
    <dbReference type="NCBI Taxonomy" id="34508"/>
    <lineage>
        <taxon>Eukaryota</taxon>
        <taxon>Metazoa</taxon>
        <taxon>Ecdysozoa</taxon>
        <taxon>Nematoda</taxon>
        <taxon>Chromadorea</taxon>
        <taxon>Rhabditida</taxon>
        <taxon>Tylenchina</taxon>
        <taxon>Panagrolaimomorpha</taxon>
        <taxon>Strongyloidoidea</taxon>
        <taxon>Steinernematidae</taxon>
        <taxon>Steinernema</taxon>
    </lineage>
</organism>
<accession>A0A4U5P270</accession>
<evidence type="ECO:0008006" key="4">
    <source>
        <dbReference type="Google" id="ProtNLM"/>
    </source>
</evidence>
<protein>
    <recommendedName>
        <fullName evidence="4">Antistasin-like domain-containing protein</fullName>
    </recommendedName>
</protein>
<keyword evidence="1" id="KW-0732">Signal</keyword>
<feature type="signal peptide" evidence="1">
    <location>
        <begin position="1"/>
        <end position="18"/>
    </location>
</feature>